<organism evidence="1 2">
    <name type="scientific">Penicillium expansum</name>
    <name type="common">Blue mold rot fungus</name>
    <dbReference type="NCBI Taxonomy" id="27334"/>
    <lineage>
        <taxon>Eukaryota</taxon>
        <taxon>Fungi</taxon>
        <taxon>Dikarya</taxon>
        <taxon>Ascomycota</taxon>
        <taxon>Pezizomycotina</taxon>
        <taxon>Eurotiomycetes</taxon>
        <taxon>Eurotiomycetidae</taxon>
        <taxon>Eurotiales</taxon>
        <taxon>Aspergillaceae</taxon>
        <taxon>Penicillium</taxon>
    </lineage>
</organism>
<name>A0A0A2KBQ6_PENEN</name>
<dbReference type="STRING" id="27334.A0A0A2KBQ6"/>
<protein>
    <submittedName>
        <fullName evidence="1">Uncharacterized protein</fullName>
    </submittedName>
</protein>
<dbReference type="Proteomes" id="UP000030143">
    <property type="component" value="Unassembled WGS sequence"/>
</dbReference>
<dbReference type="AlphaFoldDB" id="A0A0A2KBQ6"/>
<proteinExistence type="predicted"/>
<dbReference type="SUPFAM" id="SSF52047">
    <property type="entry name" value="RNI-like"/>
    <property type="match status" value="1"/>
</dbReference>
<evidence type="ECO:0000313" key="1">
    <source>
        <dbReference type="EMBL" id="KGO61790.1"/>
    </source>
</evidence>
<accession>A0A0A2KBQ6</accession>
<evidence type="ECO:0000313" key="2">
    <source>
        <dbReference type="Proteomes" id="UP000030143"/>
    </source>
</evidence>
<keyword evidence="2" id="KW-1185">Reference proteome</keyword>
<comment type="caution">
    <text evidence="1">The sequence shown here is derived from an EMBL/GenBank/DDBJ whole genome shotgun (WGS) entry which is preliminary data.</text>
</comment>
<dbReference type="Gene3D" id="3.80.10.10">
    <property type="entry name" value="Ribonuclease Inhibitor"/>
    <property type="match status" value="1"/>
</dbReference>
<dbReference type="RefSeq" id="XP_016602488.1">
    <property type="nucleotide sequence ID" value="XM_016738971.1"/>
</dbReference>
<dbReference type="HOGENOM" id="CLU_664114_0_0_1"/>
<gene>
    <name evidence="1" type="ORF">PEX2_016960</name>
</gene>
<dbReference type="GeneID" id="27674390"/>
<sequence>MNGPVSLLKLPPEILGAILSVVRSSLDTLKALSQSCHHLHAIATPFLYSSVVIRSPESMSCFLETAANSHYLTSLIRELQIHYHDLDEDTDNSPEDIEPALPKLVNLESLIIKSSWFDWVKPSKMQLLCHPQETLPALRSVTLSLDYGYEWSFPLGSYGVLLHHPAPFRSTRLQELRLLNCDIKARDIEEMLRYPHQLKHFTIKGQEERSELGCFGDSNRQLYIDALRSHSSSLETLDIDLQFDEWKEPMDLSNFSALQSLTISPRMLIGDNGCFWLKPASTLDWAKLLPSNLQHLKFRNDCGVFPILQIYEALREGYIRLRSLTCQIASNVLEDGSPYFEESDLDSVTPEGIRVFRSPNDLMSEVSPDGVSYSQGFQGLGVGFFVVEVSRTEKLPGLVTFSGIQWRGVNDEIA</sequence>
<dbReference type="VEuPathDB" id="FungiDB:PEXP_055860"/>
<reference evidence="1 2" key="1">
    <citation type="journal article" date="2015" name="Mol. Plant Microbe Interact.">
        <title>Genome, transcriptome, and functional analyses of Penicillium expansum provide new insights into secondary metabolism and pathogenicity.</title>
        <authorList>
            <person name="Ballester A.R."/>
            <person name="Marcet-Houben M."/>
            <person name="Levin E."/>
            <person name="Sela N."/>
            <person name="Selma-Lazaro C."/>
            <person name="Carmona L."/>
            <person name="Wisniewski M."/>
            <person name="Droby S."/>
            <person name="Gonzalez-Candelas L."/>
            <person name="Gabaldon T."/>
        </authorList>
    </citation>
    <scope>NUCLEOTIDE SEQUENCE [LARGE SCALE GENOMIC DNA]</scope>
    <source>
        <strain evidence="1 2">MD-8</strain>
    </source>
</reference>
<dbReference type="EMBL" id="JQFZ01000029">
    <property type="protein sequence ID" value="KGO61790.1"/>
    <property type="molecule type" value="Genomic_DNA"/>
</dbReference>
<dbReference type="InterPro" id="IPR032675">
    <property type="entry name" value="LRR_dom_sf"/>
</dbReference>